<keyword evidence="2" id="KW-0614">Plasmid</keyword>
<dbReference type="AlphaFoldDB" id="A0A1B2EUM0"/>
<keyword evidence="1" id="KW-1133">Transmembrane helix</keyword>
<organism evidence="2">
    <name type="scientific">Microvirga ossetica</name>
    <dbReference type="NCBI Taxonomy" id="1882682"/>
    <lineage>
        <taxon>Bacteria</taxon>
        <taxon>Pseudomonadati</taxon>
        <taxon>Pseudomonadota</taxon>
        <taxon>Alphaproteobacteria</taxon>
        <taxon>Hyphomicrobiales</taxon>
        <taxon>Methylobacteriaceae</taxon>
        <taxon>Microvirga</taxon>
    </lineage>
</organism>
<sequence>MTTFNPGDWPRLPDWLDPHKGRHSPQAINREALERCCMVVAFCLCFAALAPPHLMPAAFAGLLLLAGITSIGFALMRGDRPLASHLTAWDEAALLFTASLGLHLWLGPFPIN</sequence>
<dbReference type="RefSeq" id="WP_099514645.1">
    <property type="nucleotide sequence ID" value="NZ_CP016618.1"/>
</dbReference>
<dbReference type="EMBL" id="CP016618">
    <property type="protein sequence ID" value="ANY83664.1"/>
    <property type="molecule type" value="Genomic_DNA"/>
</dbReference>
<evidence type="ECO:0000313" key="2">
    <source>
        <dbReference type="EMBL" id="ANY83664.1"/>
    </source>
</evidence>
<keyword evidence="1" id="KW-0812">Transmembrane</keyword>
<dbReference type="OrthoDB" id="8019944at2"/>
<feature type="transmembrane region" description="Helical" evidence="1">
    <location>
        <begin position="57"/>
        <end position="76"/>
    </location>
</feature>
<proteinExistence type="predicted"/>
<keyword evidence="1" id="KW-0472">Membrane</keyword>
<gene>
    <name evidence="2" type="ORF">BB934_36050</name>
</gene>
<protein>
    <submittedName>
        <fullName evidence="2">Uncharacterized protein</fullName>
    </submittedName>
</protein>
<accession>A0A1B2EUM0</accession>
<dbReference type="KEGG" id="moc:BB934_36050"/>
<evidence type="ECO:0000256" key="1">
    <source>
        <dbReference type="SAM" id="Phobius"/>
    </source>
</evidence>
<reference evidence="2" key="1">
    <citation type="submission" date="2016-07" db="EMBL/GenBank/DDBJ databases">
        <title>Microvirga ossetica sp. nov. a new species of rhizobia isolated from root nodules of the legume species Vicia alpestris Steven originated from North Ossetia region in the Caucasus.</title>
        <authorList>
            <person name="Safronova V.I."/>
            <person name="Kuznetsova I.G."/>
            <person name="Sazanova A.L."/>
            <person name="Belimov A."/>
            <person name="Andronov E."/>
            <person name="Osledkin Y.S."/>
            <person name="Onishchuk O.P."/>
            <person name="Kurchak O.N."/>
            <person name="Shaposhnikov A.I."/>
            <person name="Willems A."/>
            <person name="Tikhonovich I.A."/>
        </authorList>
    </citation>
    <scope>NUCLEOTIDE SEQUENCE [LARGE SCALE GENOMIC DNA]</scope>
    <source>
        <strain evidence="2">V5/3M</strain>
        <plasmid evidence="2">unnamed3</plasmid>
    </source>
</reference>
<geneLocation type="plasmid" evidence="2">
    <name>unnamed3</name>
</geneLocation>
<name>A0A1B2EUM0_9HYPH</name>